<evidence type="ECO:0000256" key="3">
    <source>
        <dbReference type="ARBA" id="ARBA00023172"/>
    </source>
</evidence>
<keyword evidence="2" id="KW-0238">DNA-binding</keyword>
<dbReference type="InterPro" id="IPR013762">
    <property type="entry name" value="Integrase-like_cat_sf"/>
</dbReference>
<dbReference type="InterPro" id="IPR050090">
    <property type="entry name" value="Tyrosine_recombinase_XerCD"/>
</dbReference>
<comment type="similarity">
    <text evidence="1">Belongs to the 'phage' integrase family.</text>
</comment>
<evidence type="ECO:0000256" key="2">
    <source>
        <dbReference type="ARBA" id="ARBA00023125"/>
    </source>
</evidence>
<dbReference type="Gene3D" id="1.10.443.10">
    <property type="entry name" value="Intergrase catalytic core"/>
    <property type="match status" value="1"/>
</dbReference>
<evidence type="ECO:0000256" key="1">
    <source>
        <dbReference type="ARBA" id="ARBA00008857"/>
    </source>
</evidence>
<dbReference type="InterPro" id="IPR010998">
    <property type="entry name" value="Integrase_recombinase_N"/>
</dbReference>
<accession>A0A564TQE3</accession>
<dbReference type="InterPro" id="IPR002104">
    <property type="entry name" value="Integrase_catalytic"/>
</dbReference>
<gene>
    <name evidence="5" type="ORF">ROSSTS7063_01897</name>
</gene>
<evidence type="ECO:0000259" key="4">
    <source>
        <dbReference type="PROSITE" id="PS51898"/>
    </source>
</evidence>
<dbReference type="CDD" id="cd00397">
    <property type="entry name" value="DNA_BRE_C"/>
    <property type="match status" value="1"/>
</dbReference>
<keyword evidence="3" id="KW-0233">DNA recombination</keyword>
<name>A0A564TQE3_9FIRM</name>
<dbReference type="AlphaFoldDB" id="A0A564TQE3"/>
<dbReference type="Pfam" id="PF00589">
    <property type="entry name" value="Phage_integrase"/>
    <property type="match status" value="1"/>
</dbReference>
<evidence type="ECO:0000313" key="6">
    <source>
        <dbReference type="Proteomes" id="UP000409147"/>
    </source>
</evidence>
<dbReference type="GO" id="GO:0003677">
    <property type="term" value="F:DNA binding"/>
    <property type="evidence" value="ECO:0007669"/>
    <property type="project" value="UniProtKB-KW"/>
</dbReference>
<feature type="domain" description="Tyr recombinase" evidence="4">
    <location>
        <begin position="163"/>
        <end position="331"/>
    </location>
</feature>
<dbReference type="Gene3D" id="3.30.160.60">
    <property type="entry name" value="Classic Zinc Finger"/>
    <property type="match status" value="1"/>
</dbReference>
<evidence type="ECO:0000313" key="5">
    <source>
        <dbReference type="EMBL" id="VUX09448.1"/>
    </source>
</evidence>
<dbReference type="PROSITE" id="PS51898">
    <property type="entry name" value="TYR_RECOMBINASE"/>
    <property type="match status" value="1"/>
</dbReference>
<dbReference type="InterPro" id="IPR011010">
    <property type="entry name" value="DNA_brk_join_enz"/>
</dbReference>
<dbReference type="PANTHER" id="PTHR30349:SF41">
    <property type="entry name" value="INTEGRASE_RECOMBINASE PROTEIN MJ0367-RELATED"/>
    <property type="match status" value="1"/>
</dbReference>
<dbReference type="PANTHER" id="PTHR30349">
    <property type="entry name" value="PHAGE INTEGRASE-RELATED"/>
    <property type="match status" value="1"/>
</dbReference>
<dbReference type="RefSeq" id="WP_144369088.1">
    <property type="nucleotide sequence ID" value="NZ_CABHNB010000028.1"/>
</dbReference>
<organism evidence="5 6">
    <name type="scientific">Blautia obeum</name>
    <dbReference type="NCBI Taxonomy" id="40520"/>
    <lineage>
        <taxon>Bacteria</taxon>
        <taxon>Bacillati</taxon>
        <taxon>Bacillota</taxon>
        <taxon>Clostridia</taxon>
        <taxon>Lachnospirales</taxon>
        <taxon>Lachnospiraceae</taxon>
        <taxon>Blautia</taxon>
    </lineage>
</organism>
<protein>
    <submittedName>
        <fullName evidence="5">Site-specific tyrosine recombinase XerC</fullName>
    </submittedName>
</protein>
<reference evidence="5 6" key="1">
    <citation type="submission" date="2019-07" db="EMBL/GenBank/DDBJ databases">
        <authorList>
            <person name="Hibberd C M."/>
            <person name="Gehrig L. J."/>
            <person name="Chang H.-W."/>
            <person name="Venkatesh S."/>
        </authorList>
    </citation>
    <scope>NUCLEOTIDE SEQUENCE [LARGE SCALE GENOMIC DNA]</scope>
    <source>
        <strain evidence="5">Ruminococcus_obeum_SSTS_Bg7063</strain>
    </source>
</reference>
<sequence>MGKDLKGTELGRGIHQRKDGRYEVRIYKNGVSKSFYVKTAAEARTLHKKYSKKQKDVGLCGIDEIYSMLRIEWAGHIQEDSLKNYDYHYRILSQYLTNMPLNEVTPAKVQSVINKLQQEYSWSICRQIVNMLRKIFHRAWENGSVSYNPMQEIKIYSEHKQLFEKNYLEQDEIKIFEQVCQGRRYCDLFLLLLYSGITIKEACLMNWEDIDWKNNFLQIRGSHKRIIPMELKIKELLENRKKREDTSKGIIFTSRTGKALTSKYVADELRKVSEFLWEKYEWNRDVTSTILRNTFIYQKYMEGTNLFILAKILGITYETCEKEVEMLEETH</sequence>
<dbReference type="GO" id="GO:0006310">
    <property type="term" value="P:DNA recombination"/>
    <property type="evidence" value="ECO:0007669"/>
    <property type="project" value="UniProtKB-KW"/>
</dbReference>
<dbReference type="GO" id="GO:0015074">
    <property type="term" value="P:DNA integration"/>
    <property type="evidence" value="ECO:0007669"/>
    <property type="project" value="InterPro"/>
</dbReference>
<dbReference type="Gene3D" id="1.10.150.130">
    <property type="match status" value="1"/>
</dbReference>
<keyword evidence="6" id="KW-1185">Reference proteome</keyword>
<dbReference type="SUPFAM" id="SSF56349">
    <property type="entry name" value="DNA breaking-rejoining enzymes"/>
    <property type="match status" value="1"/>
</dbReference>
<dbReference type="EMBL" id="CABHNB010000028">
    <property type="protein sequence ID" value="VUX09448.1"/>
    <property type="molecule type" value="Genomic_DNA"/>
</dbReference>
<proteinExistence type="inferred from homology"/>
<dbReference type="Proteomes" id="UP000409147">
    <property type="component" value="Unassembled WGS sequence"/>
</dbReference>